<dbReference type="AlphaFoldDB" id="A0A1I3TAP2"/>
<dbReference type="GO" id="GO:0008684">
    <property type="term" value="F:2-oxopent-4-enoate hydratase activity"/>
    <property type="evidence" value="ECO:0007669"/>
    <property type="project" value="TreeGrafter"/>
</dbReference>
<gene>
    <name evidence="1" type="ORF">SAMN04487991_2629</name>
</gene>
<keyword evidence="2" id="KW-1185">Reference proteome</keyword>
<dbReference type="InterPro" id="IPR036663">
    <property type="entry name" value="Fumarylacetoacetase_C_sf"/>
</dbReference>
<reference evidence="2" key="1">
    <citation type="submission" date="2016-10" db="EMBL/GenBank/DDBJ databases">
        <authorList>
            <person name="Varghese N."/>
            <person name="Submissions S."/>
        </authorList>
    </citation>
    <scope>NUCLEOTIDE SEQUENCE [LARGE SCALE GENOMIC DNA]</scope>
    <source>
        <strain evidence="2">DSM 26471</strain>
    </source>
</reference>
<dbReference type="Proteomes" id="UP000199630">
    <property type="component" value="Unassembled WGS sequence"/>
</dbReference>
<dbReference type="STRING" id="588602.SAMN04487991_2629"/>
<evidence type="ECO:0000313" key="1">
    <source>
        <dbReference type="EMBL" id="SFJ67562.1"/>
    </source>
</evidence>
<name>A0A1I3TAP2_9RHOB</name>
<dbReference type="Gene3D" id="3.90.850.10">
    <property type="entry name" value="Fumarylacetoacetase-like, C-terminal domain"/>
    <property type="match status" value="1"/>
</dbReference>
<protein>
    <submittedName>
        <fullName evidence="1">2-keto-4-pentenoate hydratase</fullName>
    </submittedName>
</protein>
<dbReference type="PANTHER" id="PTHR30143:SF0">
    <property type="entry name" value="2-KETO-4-PENTENOATE HYDRATASE"/>
    <property type="match status" value="1"/>
</dbReference>
<dbReference type="SUPFAM" id="SSF56529">
    <property type="entry name" value="FAH"/>
    <property type="match status" value="1"/>
</dbReference>
<sequence length="240" mass="25471">MINPQNLSTEFLRAHETGSRFIPKERALSRSDILDIQSEVMAPLGDVAGFKVGRQPDGPPILAPIPARYRVANHGSRAVRDRLGIELEVGFELLRPLPGGDLPEDIQNYFRPCVVLELVGTRIEGVLAEDPDYKFADFQINAGLVKGNDLPGWDGSDFGTLNARLLANGAPVLDGETTVPGGSALANLALLVAHLGTHCGGLQVGQVVITGSICGLPYFGPGTEIEGEIEGLGRVTLSLT</sequence>
<dbReference type="PANTHER" id="PTHR30143">
    <property type="entry name" value="ACID HYDRATASE"/>
    <property type="match status" value="1"/>
</dbReference>
<accession>A0A1I3TAP2</accession>
<dbReference type="GO" id="GO:0005737">
    <property type="term" value="C:cytoplasm"/>
    <property type="evidence" value="ECO:0007669"/>
    <property type="project" value="TreeGrafter"/>
</dbReference>
<proteinExistence type="predicted"/>
<dbReference type="EMBL" id="FORH01000005">
    <property type="protein sequence ID" value="SFJ67562.1"/>
    <property type="molecule type" value="Genomic_DNA"/>
</dbReference>
<dbReference type="InterPro" id="IPR050772">
    <property type="entry name" value="Hydratase-Decarb/MhpD_sf"/>
</dbReference>
<evidence type="ECO:0000313" key="2">
    <source>
        <dbReference type="Proteomes" id="UP000199630"/>
    </source>
</evidence>
<organism evidence="1 2">
    <name type="scientific">Celeribacter neptunius</name>
    <dbReference type="NCBI Taxonomy" id="588602"/>
    <lineage>
        <taxon>Bacteria</taxon>
        <taxon>Pseudomonadati</taxon>
        <taxon>Pseudomonadota</taxon>
        <taxon>Alphaproteobacteria</taxon>
        <taxon>Rhodobacterales</taxon>
        <taxon>Roseobacteraceae</taxon>
        <taxon>Celeribacter</taxon>
    </lineage>
</organism>